<dbReference type="InterPro" id="IPR001375">
    <property type="entry name" value="Peptidase_S9_cat"/>
</dbReference>
<dbReference type="InterPro" id="IPR050278">
    <property type="entry name" value="Serine_Prot_S9B/DPPIV"/>
</dbReference>
<proteinExistence type="predicted"/>
<evidence type="ECO:0000259" key="1">
    <source>
        <dbReference type="Pfam" id="PF00326"/>
    </source>
</evidence>
<evidence type="ECO:0000313" key="3">
    <source>
        <dbReference type="EMBL" id="MBC5633740.1"/>
    </source>
</evidence>
<name>A0ABR7DRR7_9BACT</name>
<feature type="domain" description="Dipeptidylpeptidase IV N-terminal" evidence="2">
    <location>
        <begin position="113"/>
        <end position="409"/>
    </location>
</feature>
<comment type="caution">
    <text evidence="3">The sequence shown here is derived from an EMBL/GenBank/DDBJ whole genome shotgun (WGS) entry which is preliminary data.</text>
</comment>
<dbReference type="Pfam" id="PF00930">
    <property type="entry name" value="DPPIV_N"/>
    <property type="match status" value="1"/>
</dbReference>
<dbReference type="Proteomes" id="UP000651475">
    <property type="component" value="Unassembled WGS sequence"/>
</dbReference>
<organism evidence="3 4">
    <name type="scientific">Parabacteroides hominis</name>
    <dbReference type="NCBI Taxonomy" id="2763057"/>
    <lineage>
        <taxon>Bacteria</taxon>
        <taxon>Pseudomonadati</taxon>
        <taxon>Bacteroidota</taxon>
        <taxon>Bacteroidia</taxon>
        <taxon>Bacteroidales</taxon>
        <taxon>Tannerellaceae</taxon>
        <taxon>Parabacteroides</taxon>
    </lineage>
</organism>
<dbReference type="InterPro" id="IPR002469">
    <property type="entry name" value="Peptidase_S9B_N"/>
</dbReference>
<dbReference type="PANTHER" id="PTHR11731">
    <property type="entry name" value="PROTEASE FAMILY S9B,C DIPEPTIDYL-PEPTIDASE IV-RELATED"/>
    <property type="match status" value="1"/>
</dbReference>
<evidence type="ECO:0000313" key="4">
    <source>
        <dbReference type="Proteomes" id="UP000651475"/>
    </source>
</evidence>
<feature type="domain" description="Peptidase S9 prolyl oligopeptidase catalytic" evidence="1">
    <location>
        <begin position="494"/>
        <end position="685"/>
    </location>
</feature>
<accession>A0ABR7DRR7</accession>
<reference evidence="3 4" key="1">
    <citation type="submission" date="2020-08" db="EMBL/GenBank/DDBJ databases">
        <title>Genome public.</title>
        <authorList>
            <person name="Liu C."/>
            <person name="Sun Q."/>
        </authorList>
    </citation>
    <scope>NUCLEOTIDE SEQUENCE [LARGE SCALE GENOMIC DNA]</scope>
    <source>
        <strain evidence="3 4">NSJ-79</strain>
    </source>
</reference>
<dbReference type="Pfam" id="PF00326">
    <property type="entry name" value="Peptidase_S9"/>
    <property type="match status" value="1"/>
</dbReference>
<gene>
    <name evidence="3" type="ORF">H8S65_13330</name>
</gene>
<protein>
    <submittedName>
        <fullName evidence="3">DPP IV N-terminal domain-containing protein</fullName>
    </submittedName>
</protein>
<dbReference type="RefSeq" id="WP_186930442.1">
    <property type="nucleotide sequence ID" value="NZ_JACOOJ010000024.1"/>
</dbReference>
<dbReference type="EMBL" id="JACOOJ010000024">
    <property type="protein sequence ID" value="MBC5633740.1"/>
    <property type="molecule type" value="Genomic_DNA"/>
</dbReference>
<dbReference type="InterPro" id="IPR029058">
    <property type="entry name" value="AB_hydrolase_fold"/>
</dbReference>
<keyword evidence="4" id="KW-1185">Reference proteome</keyword>
<sequence length="703" mass="80799">MKRNLVLILLGASLSGSFLYGQGTVEDYSRAFSLPEKYKNTVFYSDVNPRWIGDTHSFWYIRHTPEGDRYVIVDAEKRERVAMPDTMKQRILSEKPRRWWGEGRYWAETDEERVGDSIPSPDRKQVAFIKNNNVYVKDVATGVEKALSMDGAPGEYYSAYIRWSPDSRKVATMKIRPAEKRYIYFIESSPKDQLQPKLHKREYAKPGDALPFRIPHIFHIETGEMSKPSSTELFASQFDVHGLDWAADSNSLLFEYNQRGHQVYRVLELAAESGLVRTVIEETSDTFVNYTRYFRRDLKNGKEIIWMSERDNWNHLYLYDRQTGKVKQQITKGEWYVRDVLDVDEANRVVYFSANGMVKEEDPYLIRYYRINMDGSGLTCLTPEEGTHTAWFSTDRKYLVDVYSKVNVAPKAVLRSAKDGKIVMPLEEADIKALEKTGWQAPEPFVAKGRDGKTDIWGVIFRPSNFDPSKKYPVLEYVYAGPGSAYTPKAFRQLHWYHQVTAELGFIVVQSDGMGTSFRSKAFESIIYKNLKDAGFEDRIAWIKAAGKKYPYMDTDRVGIFGGSAGGQEAMAAVLFHPDFYKAAYAGCGCHDNRMDKIWWNEQWMGYPVDSSYVACSNVENAHLLTRPLMLMVGEIDDNVDPASTMQVVNALIKAKKEFELVVVPGSNHTLGGDYGDRKRFDFFVRNLLGVTPPDWNTWNWNR</sequence>
<dbReference type="PANTHER" id="PTHR11731:SF118">
    <property type="entry name" value="BLR1971 PROTEIN"/>
    <property type="match status" value="1"/>
</dbReference>
<dbReference type="SUPFAM" id="SSF82171">
    <property type="entry name" value="DPP6 N-terminal domain-like"/>
    <property type="match status" value="1"/>
</dbReference>
<dbReference type="SUPFAM" id="SSF53474">
    <property type="entry name" value="alpha/beta-Hydrolases"/>
    <property type="match status" value="1"/>
</dbReference>
<evidence type="ECO:0000259" key="2">
    <source>
        <dbReference type="Pfam" id="PF00930"/>
    </source>
</evidence>
<dbReference type="Gene3D" id="3.40.50.1820">
    <property type="entry name" value="alpha/beta hydrolase"/>
    <property type="match status" value="1"/>
</dbReference>
<dbReference type="Gene3D" id="2.140.10.30">
    <property type="entry name" value="Dipeptidylpeptidase IV, N-terminal domain"/>
    <property type="match status" value="1"/>
</dbReference>